<dbReference type="InterPro" id="IPR035472">
    <property type="entry name" value="RpiR-like_SIS"/>
</dbReference>
<dbReference type="GO" id="GO:0003677">
    <property type="term" value="F:DNA binding"/>
    <property type="evidence" value="ECO:0007669"/>
    <property type="project" value="UniProtKB-KW"/>
</dbReference>
<evidence type="ECO:0000259" key="5">
    <source>
        <dbReference type="PROSITE" id="PS51464"/>
    </source>
</evidence>
<dbReference type="STRING" id="580340.Tlie_1440"/>
<dbReference type="PROSITE" id="PS51071">
    <property type="entry name" value="HTH_RPIR"/>
    <property type="match status" value="1"/>
</dbReference>
<evidence type="ECO:0000256" key="1">
    <source>
        <dbReference type="ARBA" id="ARBA00023015"/>
    </source>
</evidence>
<dbReference type="PROSITE" id="PS51464">
    <property type="entry name" value="SIS"/>
    <property type="match status" value="1"/>
</dbReference>
<dbReference type="CDD" id="cd05013">
    <property type="entry name" value="SIS_RpiR"/>
    <property type="match status" value="1"/>
</dbReference>
<keyword evidence="7" id="KW-1185">Reference proteome</keyword>
<dbReference type="PANTHER" id="PTHR30514:SF18">
    <property type="entry name" value="RPIR-FAMILY TRANSCRIPTIONAL REGULATOR"/>
    <property type="match status" value="1"/>
</dbReference>
<dbReference type="Proteomes" id="UP000005868">
    <property type="component" value="Chromosome"/>
</dbReference>
<organism evidence="6 7">
    <name type="scientific">Thermovirga lienii (strain ATCC BAA-1197 / DSM 17291 / Cas60314)</name>
    <dbReference type="NCBI Taxonomy" id="580340"/>
    <lineage>
        <taxon>Bacteria</taxon>
        <taxon>Thermotogati</taxon>
        <taxon>Synergistota</taxon>
        <taxon>Synergistia</taxon>
        <taxon>Synergistales</taxon>
        <taxon>Thermovirgaceae</taxon>
        <taxon>Thermovirga</taxon>
    </lineage>
</organism>
<feature type="domain" description="HTH rpiR-type" evidence="4">
    <location>
        <begin position="4"/>
        <end position="80"/>
    </location>
</feature>
<keyword evidence="3" id="KW-0804">Transcription</keyword>
<dbReference type="Gene3D" id="1.10.10.10">
    <property type="entry name" value="Winged helix-like DNA-binding domain superfamily/Winged helix DNA-binding domain"/>
    <property type="match status" value="1"/>
</dbReference>
<dbReference type="InterPro" id="IPR009057">
    <property type="entry name" value="Homeodomain-like_sf"/>
</dbReference>
<dbReference type="HOGENOM" id="CLU_055769_1_1_0"/>
<accession>G7V6X7</accession>
<keyword evidence="2" id="KW-0238">DNA-binding</keyword>
<proteinExistence type="predicted"/>
<dbReference type="SUPFAM" id="SSF46689">
    <property type="entry name" value="Homeodomain-like"/>
    <property type="match status" value="1"/>
</dbReference>
<dbReference type="Pfam" id="PF01380">
    <property type="entry name" value="SIS"/>
    <property type="match status" value="1"/>
</dbReference>
<dbReference type="Pfam" id="PF01418">
    <property type="entry name" value="HTH_6"/>
    <property type="match status" value="1"/>
</dbReference>
<protein>
    <submittedName>
        <fullName evidence="6">Transcriptional regulator, RpiR family</fullName>
    </submittedName>
</protein>
<evidence type="ECO:0000313" key="6">
    <source>
        <dbReference type="EMBL" id="AER67166.1"/>
    </source>
</evidence>
<dbReference type="PANTHER" id="PTHR30514">
    <property type="entry name" value="GLUCOKINASE"/>
    <property type="match status" value="1"/>
</dbReference>
<dbReference type="SUPFAM" id="SSF53697">
    <property type="entry name" value="SIS domain"/>
    <property type="match status" value="1"/>
</dbReference>
<reference evidence="6 7" key="2">
    <citation type="journal article" date="2012" name="Stand. Genomic Sci.">
        <title>Genome sequence of the moderately thermophilic, amino-acid-degrading and sulfur-reducing bacterium Thermovirga lienii type strain (Cas60314(T)).</title>
        <authorList>
            <person name="Goker M."/>
            <person name="Saunders E."/>
            <person name="Lapidus A."/>
            <person name="Nolan M."/>
            <person name="Lucas S."/>
            <person name="Hammon N."/>
            <person name="Deshpande S."/>
            <person name="Cheng J.F."/>
            <person name="Han C."/>
            <person name="Tapia R."/>
            <person name="Goodwin L.A."/>
            <person name="Pitluck S."/>
            <person name="Liolios K."/>
            <person name="Mavromatis K."/>
            <person name="Pagani I."/>
            <person name="Ivanova N."/>
            <person name="Mikhailova N."/>
            <person name="Pati A."/>
            <person name="Chen A."/>
            <person name="Palaniappan K."/>
            <person name="Land M."/>
            <person name="Chang Y.J."/>
            <person name="Jeffries C.D."/>
            <person name="Brambilla E.M."/>
            <person name="Rohde M."/>
            <person name="Spring S."/>
            <person name="Detter J.C."/>
            <person name="Woyke T."/>
            <person name="Bristow J."/>
            <person name="Eisen J.A."/>
            <person name="Markowitz V."/>
            <person name="Hugenholtz P."/>
            <person name="Kyrpides N.C."/>
            <person name="Klenk H.P."/>
        </authorList>
    </citation>
    <scope>NUCLEOTIDE SEQUENCE [LARGE SCALE GENOMIC DNA]</scope>
    <source>
        <strain evidence="7">ATCC BAA-1197 / DSM 17291 / Cas60314</strain>
    </source>
</reference>
<gene>
    <name evidence="6" type="ordered locus">Tlie_1440</name>
</gene>
<dbReference type="AlphaFoldDB" id="G7V6X7"/>
<dbReference type="KEGG" id="tli:Tlie_1440"/>
<feature type="domain" description="SIS" evidence="5">
    <location>
        <begin position="124"/>
        <end position="261"/>
    </location>
</feature>
<reference evidence="7" key="1">
    <citation type="submission" date="2011-10" db="EMBL/GenBank/DDBJ databases">
        <title>The complete genome of chromosome of Thermovirga lienii DSM 17291.</title>
        <authorList>
            <consortium name="US DOE Joint Genome Institute (JGI-PGF)"/>
            <person name="Lucas S."/>
            <person name="Copeland A."/>
            <person name="Lapidus A."/>
            <person name="Glavina del Rio T."/>
            <person name="Dalin E."/>
            <person name="Tice H."/>
            <person name="Bruce D."/>
            <person name="Goodwin L."/>
            <person name="Pitluck S."/>
            <person name="Peters L."/>
            <person name="Mikhailova N."/>
            <person name="Saunders E."/>
            <person name="Kyrpides N."/>
            <person name="Mavromatis K."/>
            <person name="Ivanova N."/>
            <person name="Last F.I."/>
            <person name="Brettin T."/>
            <person name="Detter J.C."/>
            <person name="Han C."/>
            <person name="Larimer F."/>
            <person name="Land M."/>
            <person name="Hauser L."/>
            <person name="Markowitz V."/>
            <person name="Cheng J.-F."/>
            <person name="Hugenholtz P."/>
            <person name="Woyke T."/>
            <person name="Wu D."/>
            <person name="Spring S."/>
            <person name="Schroeder M."/>
            <person name="Brambilla E.-M."/>
            <person name="Klenk H.-P."/>
            <person name="Eisen J.A."/>
        </authorList>
    </citation>
    <scope>NUCLEOTIDE SEQUENCE [LARGE SCALE GENOMIC DNA]</scope>
    <source>
        <strain evidence="7">ATCC BAA-1197 / DSM 17291 / Cas60314</strain>
    </source>
</reference>
<dbReference type="InterPro" id="IPR046348">
    <property type="entry name" value="SIS_dom_sf"/>
</dbReference>
<dbReference type="InterPro" id="IPR047640">
    <property type="entry name" value="RpiR-like"/>
</dbReference>
<dbReference type="InterPro" id="IPR001347">
    <property type="entry name" value="SIS_dom"/>
</dbReference>
<dbReference type="GO" id="GO:0097367">
    <property type="term" value="F:carbohydrate derivative binding"/>
    <property type="evidence" value="ECO:0007669"/>
    <property type="project" value="InterPro"/>
</dbReference>
<evidence type="ECO:0000259" key="4">
    <source>
        <dbReference type="PROSITE" id="PS51071"/>
    </source>
</evidence>
<dbReference type="GO" id="GO:1901135">
    <property type="term" value="P:carbohydrate derivative metabolic process"/>
    <property type="evidence" value="ECO:0007669"/>
    <property type="project" value="InterPro"/>
</dbReference>
<evidence type="ECO:0000256" key="3">
    <source>
        <dbReference type="ARBA" id="ARBA00023163"/>
    </source>
</evidence>
<dbReference type="GO" id="GO:0003700">
    <property type="term" value="F:DNA-binding transcription factor activity"/>
    <property type="evidence" value="ECO:0007669"/>
    <property type="project" value="InterPro"/>
</dbReference>
<evidence type="ECO:0000256" key="2">
    <source>
        <dbReference type="ARBA" id="ARBA00023125"/>
    </source>
</evidence>
<dbReference type="OrthoDB" id="3684496at2"/>
<dbReference type="EMBL" id="CP003096">
    <property type="protein sequence ID" value="AER67166.1"/>
    <property type="molecule type" value="Genomic_DNA"/>
</dbReference>
<sequence length="289" mass="32320">MEPKDLQELLREKMDDMPKKAKRVVEYLLSNMREAAFKSIGEVADELEVSKAQLVRVARMLGFEGYSELKEVLQQAILEQVNPAAMLTKVLKNRQDLPTQILELEHANLEETWKQLTPEKVSSFCDIISSSTITYCMGWGISSLVAESLYMRLRVMGMRSVLLKRSSLTLQEQTRSVGPDDAVVVCELPSFVLEVTESVALAKEQGAKIITMTDSPAAPICKYSDLQFFVSAASPMFGSSILGPLFLVHLLSSVLAVNMGDKVQLALEKQAQFLHDERIFHPIFGLKYT</sequence>
<dbReference type="eggNOG" id="COG1737">
    <property type="taxonomic scope" value="Bacteria"/>
</dbReference>
<dbReference type="InterPro" id="IPR036388">
    <property type="entry name" value="WH-like_DNA-bd_sf"/>
</dbReference>
<evidence type="ECO:0000313" key="7">
    <source>
        <dbReference type="Proteomes" id="UP000005868"/>
    </source>
</evidence>
<name>G7V6X7_THELD</name>
<keyword evidence="1" id="KW-0805">Transcription regulation</keyword>
<dbReference type="Gene3D" id="3.40.50.10490">
    <property type="entry name" value="Glucose-6-phosphate isomerase like protein, domain 1"/>
    <property type="match status" value="1"/>
</dbReference>
<dbReference type="InterPro" id="IPR000281">
    <property type="entry name" value="HTH_RpiR"/>
</dbReference>